<keyword evidence="5" id="KW-0150">Chloroplast</keyword>
<name>A0A8J4CSC4_9CHLO</name>
<sequence>MLGLKGQMLNQNQAFRGKIPCRARCRALRVAAVAAAQHDVAKTEAAPRRVVVTGMGVVSCLGHEHDEFYNNLLAGKSGISYIEGFNATDYTTRFAGEIKSLDCTGYISKKFEKRVDAVIKYIIVAGKKALGDAGLSWDGPEIKDLNRMRCGTLVGTAMGGMTSFANAVEALETASYRKMNPFCIPFAITNMGGAMLAMDLGFMGPNYSISTACATGNYCILSAAEHIKRGDADLMLAGAGDAAIIPSGIGGFIACKALSKRNEDPASASRPWDTSRDGFVMGEGAAVLVMEEYEHAKARGAHIYAEYVGGAVTCDAHHMTEPQPEGKGVIMCLDRALASSGVSAEDVNYVNAHATSTQAGDMAEYRAINRVFGHDRLRMNSTKSMIGHLLGGAGAVEAVATIKAIQTGWLHPTINLQDPEAGVDPVRVVAGLKQHHPVNVALSNSFGFGGHNSCVLFRGPPQ</sequence>
<protein>
    <recommendedName>
        <fullName evidence="15">3-oxoacyl-[acyl-carrier-protein] synthase</fullName>
    </recommendedName>
</protein>
<proteinExistence type="inferred from homology"/>
<evidence type="ECO:0000259" key="18">
    <source>
        <dbReference type="PROSITE" id="PS52004"/>
    </source>
</evidence>
<dbReference type="InterPro" id="IPR000794">
    <property type="entry name" value="Beta-ketoacyl_synthase"/>
</dbReference>
<dbReference type="PROSITE" id="PS00606">
    <property type="entry name" value="KS3_1"/>
    <property type="match status" value="1"/>
</dbReference>
<dbReference type="InterPro" id="IPR016039">
    <property type="entry name" value="Thiolase-like"/>
</dbReference>
<evidence type="ECO:0000256" key="13">
    <source>
        <dbReference type="ARBA" id="ARBA00049541"/>
    </source>
</evidence>
<evidence type="ECO:0000256" key="10">
    <source>
        <dbReference type="ARBA" id="ARBA00023098"/>
    </source>
</evidence>
<keyword evidence="12" id="KW-0012">Acyltransferase</keyword>
<evidence type="ECO:0000256" key="8">
    <source>
        <dbReference type="ARBA" id="ARBA00022832"/>
    </source>
</evidence>
<evidence type="ECO:0000256" key="6">
    <source>
        <dbReference type="ARBA" id="ARBA00022640"/>
    </source>
</evidence>
<keyword evidence="10" id="KW-0443">Lipid metabolism</keyword>
<evidence type="ECO:0000313" key="20">
    <source>
        <dbReference type="EMBL" id="GIM06868.1"/>
    </source>
</evidence>
<comment type="subcellular location">
    <subcellularLocation>
        <location evidence="1">Plastid</location>
        <location evidence="1">Chloroplast</location>
    </subcellularLocation>
</comment>
<evidence type="ECO:0000256" key="9">
    <source>
        <dbReference type="ARBA" id="ARBA00022946"/>
    </source>
</evidence>
<dbReference type="GO" id="GO:0005739">
    <property type="term" value="C:mitochondrion"/>
    <property type="evidence" value="ECO:0007669"/>
    <property type="project" value="TreeGrafter"/>
</dbReference>
<evidence type="ECO:0000313" key="19">
    <source>
        <dbReference type="EMBL" id="GIL84143.1"/>
    </source>
</evidence>
<dbReference type="OrthoDB" id="5334845at2759"/>
<organism evidence="19 21">
    <name type="scientific">Volvox reticuliferus</name>
    <dbReference type="NCBI Taxonomy" id="1737510"/>
    <lineage>
        <taxon>Eukaryota</taxon>
        <taxon>Viridiplantae</taxon>
        <taxon>Chlorophyta</taxon>
        <taxon>core chlorophytes</taxon>
        <taxon>Chlorophyceae</taxon>
        <taxon>CS clade</taxon>
        <taxon>Chlamydomonadales</taxon>
        <taxon>Volvocaceae</taxon>
        <taxon>Volvox</taxon>
    </lineage>
</organism>
<dbReference type="InterPro" id="IPR020841">
    <property type="entry name" value="PKS_Beta-ketoAc_synthase_dom"/>
</dbReference>
<gene>
    <name evidence="19" type="ORF">Vretifemale_12831</name>
    <name evidence="20" type="ORF">Vretimale_11110</name>
</gene>
<dbReference type="NCBIfam" id="TIGR03150">
    <property type="entry name" value="fabF"/>
    <property type="match status" value="1"/>
</dbReference>
<keyword evidence="9" id="KW-0809">Transit peptide</keyword>
<dbReference type="GO" id="GO:0006633">
    <property type="term" value="P:fatty acid biosynthetic process"/>
    <property type="evidence" value="ECO:0007669"/>
    <property type="project" value="UniProtKB-KW"/>
</dbReference>
<dbReference type="GO" id="GO:0009507">
    <property type="term" value="C:chloroplast"/>
    <property type="evidence" value="ECO:0007669"/>
    <property type="project" value="UniProtKB-SubCell"/>
</dbReference>
<feature type="domain" description="Ketosynthase family 3 (KS3)" evidence="18">
    <location>
        <begin position="47"/>
        <end position="459"/>
    </location>
</feature>
<dbReference type="Gene3D" id="3.40.47.10">
    <property type="match status" value="1"/>
</dbReference>
<dbReference type="PANTHER" id="PTHR11712:SF332">
    <property type="entry name" value="3-OXOACYL-[ACYL-CARRIER-PROTEIN] SYNTHASE II, CHLOROPLASTIC"/>
    <property type="match status" value="1"/>
</dbReference>
<reference evidence="19" key="1">
    <citation type="journal article" date="2021" name="Proc. Natl. Acad. Sci. U.S.A.">
        <title>Three genomes in the algal genus Volvox reveal the fate of a haploid sex-determining region after a transition to homothallism.</title>
        <authorList>
            <person name="Yamamoto K."/>
            <person name="Hamaji T."/>
            <person name="Kawai-Toyooka H."/>
            <person name="Matsuzaki R."/>
            <person name="Takahashi F."/>
            <person name="Nishimura Y."/>
            <person name="Kawachi M."/>
            <person name="Noguchi H."/>
            <person name="Minakuchi Y."/>
            <person name="Umen J.G."/>
            <person name="Toyoda A."/>
            <person name="Nozaki H."/>
        </authorList>
    </citation>
    <scope>NUCLEOTIDE SEQUENCE</scope>
    <source>
        <strain evidence="20">NIES-3785</strain>
        <strain evidence="19">NIES-3786</strain>
    </source>
</reference>
<keyword evidence="11 15" id="KW-0275">Fatty acid biosynthesis</keyword>
<dbReference type="FunFam" id="3.40.47.10:FF:000027">
    <property type="entry name" value="3-oxoacyl-[acyl-carrier-protein] synthase 2"/>
    <property type="match status" value="1"/>
</dbReference>
<dbReference type="EMBL" id="BNCQ01000022">
    <property type="protein sequence ID" value="GIM06868.1"/>
    <property type="molecule type" value="Genomic_DNA"/>
</dbReference>
<comment type="subunit">
    <text evidence="3">Homodimer.</text>
</comment>
<accession>A0A8J4CSC4</accession>
<dbReference type="InterPro" id="IPR017568">
    <property type="entry name" value="3-oxoacyl-ACP_synth-2"/>
</dbReference>
<dbReference type="GO" id="GO:0004315">
    <property type="term" value="F:3-oxoacyl-[acyl-carrier-protein] synthase activity"/>
    <property type="evidence" value="ECO:0007669"/>
    <property type="project" value="UniProtKB-EC"/>
</dbReference>
<evidence type="ECO:0000256" key="7">
    <source>
        <dbReference type="ARBA" id="ARBA00022679"/>
    </source>
</evidence>
<evidence type="ECO:0000256" key="14">
    <source>
        <dbReference type="ARBA" id="ARBA00058711"/>
    </source>
</evidence>
<keyword evidence="6" id="KW-0934">Plastid</keyword>
<dbReference type="SUPFAM" id="SSF53901">
    <property type="entry name" value="Thiolase-like"/>
    <property type="match status" value="2"/>
</dbReference>
<dbReference type="InterPro" id="IPR018201">
    <property type="entry name" value="Ketoacyl_synth_AS"/>
</dbReference>
<keyword evidence="8" id="KW-0276">Fatty acid metabolism</keyword>
<evidence type="ECO:0000256" key="11">
    <source>
        <dbReference type="ARBA" id="ARBA00023160"/>
    </source>
</evidence>
<evidence type="ECO:0000256" key="5">
    <source>
        <dbReference type="ARBA" id="ARBA00022528"/>
    </source>
</evidence>
<comment type="caution">
    <text evidence="19">The sequence shown here is derived from an EMBL/GenBank/DDBJ whole genome shotgun (WGS) entry which is preliminary data.</text>
</comment>
<dbReference type="Proteomes" id="UP000722791">
    <property type="component" value="Unassembled WGS sequence"/>
</dbReference>
<dbReference type="AlphaFoldDB" id="A0A8J4CSC4"/>
<comment type="catalytic activity">
    <reaction evidence="13">
        <text>a fatty acyl-[ACP] + malonyl-[ACP] + H(+) = a 3-oxoacyl-[ACP] + holo-[ACP] + CO2</text>
        <dbReference type="Rhea" id="RHEA:22836"/>
        <dbReference type="Rhea" id="RHEA-COMP:9623"/>
        <dbReference type="Rhea" id="RHEA-COMP:9685"/>
        <dbReference type="Rhea" id="RHEA-COMP:9916"/>
        <dbReference type="Rhea" id="RHEA-COMP:14125"/>
        <dbReference type="ChEBI" id="CHEBI:15378"/>
        <dbReference type="ChEBI" id="CHEBI:16526"/>
        <dbReference type="ChEBI" id="CHEBI:64479"/>
        <dbReference type="ChEBI" id="CHEBI:78449"/>
        <dbReference type="ChEBI" id="CHEBI:78776"/>
        <dbReference type="ChEBI" id="CHEBI:138651"/>
        <dbReference type="EC" id="2.3.1.41"/>
    </reaction>
</comment>
<dbReference type="PROSITE" id="PS52004">
    <property type="entry name" value="KS3_2"/>
    <property type="match status" value="1"/>
</dbReference>
<evidence type="ECO:0000256" key="3">
    <source>
        <dbReference type="ARBA" id="ARBA00011738"/>
    </source>
</evidence>
<dbReference type="EMBL" id="BNCP01000028">
    <property type="protein sequence ID" value="GIL84143.1"/>
    <property type="molecule type" value="Genomic_DNA"/>
</dbReference>
<dbReference type="CDD" id="cd00834">
    <property type="entry name" value="KAS_I_II"/>
    <property type="match status" value="1"/>
</dbReference>
<dbReference type="InterPro" id="IPR014030">
    <property type="entry name" value="Ketoacyl_synth_N"/>
</dbReference>
<dbReference type="PIRSF" id="PIRSF000447">
    <property type="entry name" value="KAS_II"/>
    <property type="match status" value="1"/>
</dbReference>
<feature type="active site" description="For beta-ketoacyl synthase activity" evidence="16">
    <location>
        <position position="213"/>
    </location>
</feature>
<evidence type="ECO:0000256" key="17">
    <source>
        <dbReference type="RuleBase" id="RU003694"/>
    </source>
</evidence>
<comment type="similarity">
    <text evidence="2 15 17">Belongs to the thiolase-like superfamily. Beta-ketoacyl-ACP synthases family.</text>
</comment>
<dbReference type="PANTHER" id="PTHR11712">
    <property type="entry name" value="POLYKETIDE SYNTHASE-RELATED"/>
    <property type="match status" value="1"/>
</dbReference>
<dbReference type="Pfam" id="PF02801">
    <property type="entry name" value="Ketoacyl-synt_C"/>
    <property type="match status" value="1"/>
</dbReference>
<evidence type="ECO:0000256" key="1">
    <source>
        <dbReference type="ARBA" id="ARBA00004229"/>
    </source>
</evidence>
<evidence type="ECO:0000313" key="21">
    <source>
        <dbReference type="Proteomes" id="UP000747110"/>
    </source>
</evidence>
<dbReference type="InterPro" id="IPR014031">
    <property type="entry name" value="Ketoacyl_synth_C"/>
</dbReference>
<evidence type="ECO:0000256" key="15">
    <source>
        <dbReference type="PIRNR" id="PIRNR000447"/>
    </source>
</evidence>
<evidence type="ECO:0000256" key="16">
    <source>
        <dbReference type="PIRSR" id="PIRSR000447-1"/>
    </source>
</evidence>
<keyword evidence="7 15" id="KW-0808">Transferase</keyword>
<dbReference type="Proteomes" id="UP000747110">
    <property type="component" value="Unassembled WGS sequence"/>
</dbReference>
<evidence type="ECO:0000256" key="4">
    <source>
        <dbReference type="ARBA" id="ARBA00022516"/>
    </source>
</evidence>
<evidence type="ECO:0000256" key="2">
    <source>
        <dbReference type="ARBA" id="ARBA00008467"/>
    </source>
</evidence>
<keyword evidence="21" id="KW-1185">Reference proteome</keyword>
<dbReference type="Pfam" id="PF00109">
    <property type="entry name" value="ketoacyl-synt"/>
    <property type="match status" value="1"/>
</dbReference>
<evidence type="ECO:0000256" key="12">
    <source>
        <dbReference type="ARBA" id="ARBA00023315"/>
    </source>
</evidence>
<dbReference type="SMART" id="SM00825">
    <property type="entry name" value="PKS_KS"/>
    <property type="match status" value="1"/>
</dbReference>
<dbReference type="NCBIfam" id="NF005589">
    <property type="entry name" value="PRK07314.1"/>
    <property type="match status" value="1"/>
</dbReference>
<keyword evidence="4 15" id="KW-0444">Lipid biosynthesis</keyword>
<comment type="function">
    <text evidence="14">Catalyzes the condensation reaction of fatty acid synthesis by the addition to an acyl acceptor of two carbons from malonyl-ACP. Specific for elongation from C-10 to unsaturated C-16 and C-18 fatty acids.</text>
</comment>